<dbReference type="Proteomes" id="UP000244073">
    <property type="component" value="Unassembled WGS sequence"/>
</dbReference>
<evidence type="ECO:0000313" key="2">
    <source>
        <dbReference type="EMBL" id="PTU23419.1"/>
    </source>
</evidence>
<evidence type="ECO:0000313" key="3">
    <source>
        <dbReference type="Proteomes" id="UP000244073"/>
    </source>
</evidence>
<dbReference type="GeneID" id="63817554"/>
<feature type="region of interest" description="Disordered" evidence="1">
    <location>
        <begin position="57"/>
        <end position="123"/>
    </location>
</feature>
<evidence type="ECO:0000256" key="1">
    <source>
        <dbReference type="SAM" id="MobiDB-lite"/>
    </source>
</evidence>
<organism evidence="2 3">
    <name type="scientific">Aspergillus ochraceoroseus IBT 24754</name>
    <dbReference type="NCBI Taxonomy" id="1392256"/>
    <lineage>
        <taxon>Eukaryota</taxon>
        <taxon>Fungi</taxon>
        <taxon>Dikarya</taxon>
        <taxon>Ascomycota</taxon>
        <taxon>Pezizomycotina</taxon>
        <taxon>Eurotiomycetes</taxon>
        <taxon>Eurotiomycetidae</taxon>
        <taxon>Eurotiales</taxon>
        <taxon>Aspergillaceae</taxon>
        <taxon>Aspergillus</taxon>
        <taxon>Aspergillus subgen. Nidulantes</taxon>
    </lineage>
</organism>
<proteinExistence type="predicted"/>
<accession>A0A2T5M4G4</accession>
<feature type="region of interest" description="Disordered" evidence="1">
    <location>
        <begin position="1"/>
        <end position="25"/>
    </location>
</feature>
<dbReference type="AlphaFoldDB" id="A0A2T5M4G4"/>
<dbReference type="VEuPathDB" id="FungiDB:P175DRAFT_0556059"/>
<reference evidence="2 3" key="1">
    <citation type="journal article" date="2018" name="Proc. Natl. Acad. Sci. U.S.A.">
        <title>Linking secondary metabolites to gene clusters through genome sequencing of six diverse Aspergillus species.</title>
        <authorList>
            <person name="Kaerboelling I."/>
            <person name="Vesth T.C."/>
            <person name="Frisvad J.C."/>
            <person name="Nybo J.L."/>
            <person name="Theobald S."/>
            <person name="Kuo A."/>
            <person name="Bowyer P."/>
            <person name="Matsuda Y."/>
            <person name="Mondo S."/>
            <person name="Lyhne E.K."/>
            <person name="Kogle M.E."/>
            <person name="Clum A."/>
            <person name="Lipzen A."/>
            <person name="Salamov A."/>
            <person name="Ngan C.Y."/>
            <person name="Daum C."/>
            <person name="Chiniquy J."/>
            <person name="Barry K."/>
            <person name="LaButti K."/>
            <person name="Haridas S."/>
            <person name="Simmons B.A."/>
            <person name="Magnuson J.K."/>
            <person name="Mortensen U.H."/>
            <person name="Larsen T.O."/>
            <person name="Grigoriev I.V."/>
            <person name="Baker S.E."/>
            <person name="Andersen M.R."/>
        </authorList>
    </citation>
    <scope>NUCLEOTIDE SEQUENCE [LARGE SCALE GENOMIC DNA]</scope>
    <source>
        <strain evidence="2 3">IBT 24754</strain>
    </source>
</reference>
<feature type="compositionally biased region" description="Polar residues" evidence="1">
    <location>
        <begin position="78"/>
        <end position="96"/>
    </location>
</feature>
<comment type="caution">
    <text evidence="2">The sequence shown here is derived from an EMBL/GenBank/DDBJ whole genome shotgun (WGS) entry which is preliminary data.</text>
</comment>
<dbReference type="RefSeq" id="XP_040754811.1">
    <property type="nucleotide sequence ID" value="XM_040900670.1"/>
</dbReference>
<feature type="compositionally biased region" description="Basic and acidic residues" evidence="1">
    <location>
        <begin position="67"/>
        <end position="77"/>
    </location>
</feature>
<gene>
    <name evidence="2" type="ORF">P175DRAFT_0556059</name>
</gene>
<sequence length="123" mass="13518">MSFHLKNAGIRQFEKASGSPSAERSGNIWVYGLCSIFMMIHLDRGGSDHLLKLPKPSVSRGAVQLPRRTEEASEEGKTNNLLRDSPTMTCATTATEAVSWGSDDRGSPSGRRQRQRVDEAIDN</sequence>
<dbReference type="EMBL" id="MSFN02000002">
    <property type="protein sequence ID" value="PTU23419.1"/>
    <property type="molecule type" value="Genomic_DNA"/>
</dbReference>
<protein>
    <submittedName>
        <fullName evidence="2">Uncharacterized protein</fullName>
    </submittedName>
</protein>
<name>A0A2T5M4G4_9EURO</name>